<protein>
    <submittedName>
        <fullName evidence="2">Uncharacterized protein</fullName>
    </submittedName>
</protein>
<feature type="chain" id="PRO_5003091581" evidence="1">
    <location>
        <begin position="32"/>
        <end position="393"/>
    </location>
</feature>
<name>D6ZDW6_SEGRD</name>
<organism evidence="2 3">
    <name type="scientific">Segniliparus rotundus (strain ATCC BAA-972 / CDC 1076 / CIP 108378 / DSM 44985 / JCM 13578)</name>
    <dbReference type="NCBI Taxonomy" id="640132"/>
    <lineage>
        <taxon>Bacteria</taxon>
        <taxon>Bacillati</taxon>
        <taxon>Actinomycetota</taxon>
        <taxon>Actinomycetes</taxon>
        <taxon>Mycobacteriales</taxon>
        <taxon>Segniliparaceae</taxon>
        <taxon>Segniliparus</taxon>
    </lineage>
</organism>
<proteinExistence type="predicted"/>
<dbReference type="Proteomes" id="UP000002247">
    <property type="component" value="Chromosome"/>
</dbReference>
<dbReference type="RefSeq" id="WP_013139820.1">
    <property type="nucleotide sequence ID" value="NC_014168.1"/>
</dbReference>
<feature type="signal peptide" evidence="1">
    <location>
        <begin position="1"/>
        <end position="31"/>
    </location>
</feature>
<reference evidence="2 3" key="1">
    <citation type="journal article" date="2010" name="Stand. Genomic Sci.">
        <title>Complete genome sequence of Segniliparus rotundus type strain (CDC 1076).</title>
        <authorList>
            <person name="Sikorski J."/>
            <person name="Lapidus A."/>
            <person name="Copeland A."/>
            <person name="Misra M."/>
            <person name="Glavina Del Rio T."/>
            <person name="Nolan M."/>
            <person name="Lucas S."/>
            <person name="Chen F."/>
            <person name="Tice H."/>
            <person name="Cheng J.F."/>
            <person name="Jando M."/>
            <person name="Schneider S."/>
            <person name="Bruce D."/>
            <person name="Goodwin L."/>
            <person name="Pitluck S."/>
            <person name="Liolios K."/>
            <person name="Mikhailova N."/>
            <person name="Pati A."/>
            <person name="Ivanova N."/>
            <person name="Mavromatis K."/>
            <person name="Chen A."/>
            <person name="Palaniappan K."/>
            <person name="Chertkov O."/>
            <person name="Land M."/>
            <person name="Hauser L."/>
            <person name="Chang Y.J."/>
            <person name="Jeffries C.D."/>
            <person name="Brettin T."/>
            <person name="Detter J.C."/>
            <person name="Han C."/>
            <person name="Rohde M."/>
            <person name="Goker M."/>
            <person name="Bristow J."/>
            <person name="Eisen J.A."/>
            <person name="Markowitz V."/>
            <person name="Hugenholtz P."/>
            <person name="Kyrpides N.C."/>
            <person name="Klenk H.P."/>
        </authorList>
    </citation>
    <scope>NUCLEOTIDE SEQUENCE [LARGE SCALE GENOMIC DNA]</scope>
    <source>
        <strain evidence="3">ATCC BAA-972 / CDC 1076 / CIP 108378 / DSM 44985 / JCM 13578</strain>
    </source>
</reference>
<evidence type="ECO:0000313" key="2">
    <source>
        <dbReference type="EMBL" id="ADG99373.1"/>
    </source>
</evidence>
<dbReference type="KEGG" id="srt:Srot_2944"/>
<gene>
    <name evidence="2" type="ordered locus">Srot_2944</name>
</gene>
<accession>D6ZDW6</accession>
<dbReference type="EMBL" id="CP001958">
    <property type="protein sequence ID" value="ADG99373.1"/>
    <property type="molecule type" value="Genomic_DNA"/>
</dbReference>
<dbReference type="STRING" id="640132.Srot_2944"/>
<dbReference type="AlphaFoldDB" id="D6ZDW6"/>
<dbReference type="HOGENOM" id="CLU_752042_0_0_11"/>
<evidence type="ECO:0000313" key="3">
    <source>
        <dbReference type="Proteomes" id="UP000002247"/>
    </source>
</evidence>
<keyword evidence="1" id="KW-0732">Signal</keyword>
<keyword evidence="3" id="KW-1185">Reference proteome</keyword>
<evidence type="ECO:0000256" key="1">
    <source>
        <dbReference type="SAM" id="SignalP"/>
    </source>
</evidence>
<sequence>MTASVSRRRKRTRRIVSAGVVVVLVCSLAVAAGSPLRRQPPDPAAAARASAAAEKKTADYFFGGKPENYGFPLDLKMRRKLLVLRAHRRLNPCGLVDPVKLVAADPGFQQYGVDSDLSVCSLEFLGDEPSVVALKISQNPPTMRLLETFSVGPITVRRHAPAEPGTCLYVFNLGISDLPGAPERLADFQAQITAPEDSSEGACARGRAVAVAAAARLAAKGAPKWLPSDPLARVGEADPCLPARRVHGMAGFSDTDVGTHWCAFLYRPAAARPDPKTAPAVVKLNVQLRPAAFANQQGDSWNITESQTTQRGDKLLLVYSGAFDPATGSYRPPSDKAHCSVYLMAKERLVPRAVDATELDESQTRLPTVEVRGDQAPCSVNRDIATAWASQLG</sequence>